<dbReference type="GO" id="GO:0000727">
    <property type="term" value="P:double-strand break repair via break-induced replication"/>
    <property type="evidence" value="ECO:0007669"/>
    <property type="project" value="TreeGrafter"/>
</dbReference>
<dbReference type="EMBL" id="LFMY01000001">
    <property type="protein sequence ID" value="OKL63852.1"/>
    <property type="molecule type" value="Genomic_DNA"/>
</dbReference>
<feature type="compositionally biased region" description="Basic and acidic residues" evidence="16">
    <location>
        <begin position="894"/>
        <end position="910"/>
    </location>
</feature>
<feature type="region of interest" description="Disordered" evidence="16">
    <location>
        <begin position="713"/>
        <end position="775"/>
    </location>
</feature>
<dbReference type="InterPro" id="IPR041562">
    <property type="entry name" value="MCM_lid"/>
</dbReference>
<dbReference type="InterPro" id="IPR033762">
    <property type="entry name" value="MCM_OB"/>
</dbReference>
<feature type="compositionally biased region" description="Polar residues" evidence="16">
    <location>
        <begin position="877"/>
        <end position="886"/>
    </location>
</feature>
<feature type="compositionally biased region" description="Polar residues" evidence="16">
    <location>
        <begin position="1286"/>
        <end position="1296"/>
    </location>
</feature>
<feature type="compositionally biased region" description="Polar residues" evidence="16">
    <location>
        <begin position="1361"/>
        <end position="1373"/>
    </location>
</feature>
<dbReference type="SUPFAM" id="SSF50249">
    <property type="entry name" value="Nucleic acid-binding proteins"/>
    <property type="match status" value="1"/>
</dbReference>
<dbReference type="PRINTS" id="PR01661">
    <property type="entry name" value="MCMPROTEIN5"/>
</dbReference>
<dbReference type="InterPro" id="IPR054125">
    <property type="entry name" value="MCM5_C"/>
</dbReference>
<keyword evidence="19" id="KW-1185">Reference proteome</keyword>
<dbReference type="Pfam" id="PF17207">
    <property type="entry name" value="MCM_OB"/>
    <property type="match status" value="1"/>
</dbReference>
<protein>
    <recommendedName>
        <fullName evidence="3">DNA helicase</fullName>
        <ecNumber evidence="3">3.6.4.12</ecNumber>
    </recommendedName>
</protein>
<dbReference type="PROSITE" id="PS00847">
    <property type="entry name" value="MCM_1"/>
    <property type="match status" value="1"/>
</dbReference>
<feature type="region of interest" description="Disordered" evidence="16">
    <location>
        <begin position="868"/>
        <end position="939"/>
    </location>
</feature>
<dbReference type="GO" id="GO:0031261">
    <property type="term" value="C:DNA replication preinitiation complex"/>
    <property type="evidence" value="ECO:0007669"/>
    <property type="project" value="UniProtKB-ARBA"/>
</dbReference>
<dbReference type="Pfam" id="PF14551">
    <property type="entry name" value="MCM_N"/>
    <property type="match status" value="1"/>
</dbReference>
<feature type="compositionally biased region" description="Low complexity" evidence="16">
    <location>
        <begin position="1810"/>
        <end position="1822"/>
    </location>
</feature>
<comment type="subcellular location">
    <subcellularLocation>
        <location evidence="1">Nucleus</location>
    </subcellularLocation>
</comment>
<dbReference type="CDD" id="cd17756">
    <property type="entry name" value="MCM5"/>
    <property type="match status" value="1"/>
</dbReference>
<feature type="compositionally biased region" description="Polar residues" evidence="16">
    <location>
        <begin position="723"/>
        <end position="735"/>
    </location>
</feature>
<keyword evidence="4" id="KW-0813">Transport</keyword>
<dbReference type="GO" id="GO:0006279">
    <property type="term" value="P:premeiotic DNA replication"/>
    <property type="evidence" value="ECO:0007669"/>
    <property type="project" value="UniProtKB-ARBA"/>
</dbReference>
<dbReference type="GO" id="GO:0015031">
    <property type="term" value="P:protein transport"/>
    <property type="evidence" value="ECO:0007669"/>
    <property type="project" value="UniProtKB-KW"/>
</dbReference>
<feature type="region of interest" description="Disordered" evidence="16">
    <location>
        <begin position="1270"/>
        <end position="1296"/>
    </location>
</feature>
<feature type="region of interest" description="Disordered" evidence="16">
    <location>
        <begin position="972"/>
        <end position="995"/>
    </location>
</feature>
<keyword evidence="10" id="KW-0653">Protein transport</keyword>
<evidence type="ECO:0000256" key="6">
    <source>
        <dbReference type="ARBA" id="ARBA00022741"/>
    </source>
</evidence>
<keyword evidence="12 15" id="KW-0238">DNA-binding</keyword>
<dbReference type="GO" id="GO:0005656">
    <property type="term" value="C:nuclear pre-replicative complex"/>
    <property type="evidence" value="ECO:0007669"/>
    <property type="project" value="UniProtKB-ARBA"/>
</dbReference>
<accession>A0A225AQF3</accession>
<dbReference type="SUPFAM" id="SSF52540">
    <property type="entry name" value="P-loop containing nucleoside triphosphate hydrolases"/>
    <property type="match status" value="1"/>
</dbReference>
<dbReference type="Proteomes" id="UP000214365">
    <property type="component" value="Unassembled WGS sequence"/>
</dbReference>
<dbReference type="InterPro" id="IPR008048">
    <property type="entry name" value="MCM5"/>
</dbReference>
<dbReference type="GO" id="GO:0006270">
    <property type="term" value="P:DNA replication initiation"/>
    <property type="evidence" value="ECO:0007669"/>
    <property type="project" value="InterPro"/>
</dbReference>
<dbReference type="GeneID" id="31000295"/>
<dbReference type="STRING" id="1441469.A0A225AQF3"/>
<keyword evidence="5" id="KW-0235">DNA replication</keyword>
<feature type="compositionally biased region" description="Low complexity" evidence="16">
    <location>
        <begin position="738"/>
        <end position="750"/>
    </location>
</feature>
<evidence type="ECO:0000256" key="11">
    <source>
        <dbReference type="ARBA" id="ARBA00023054"/>
    </source>
</evidence>
<evidence type="ECO:0000256" key="15">
    <source>
        <dbReference type="RuleBase" id="RU004070"/>
    </source>
</evidence>
<dbReference type="InterPro" id="IPR018525">
    <property type="entry name" value="MCM_CS"/>
</dbReference>
<dbReference type="FunFam" id="3.30.1640.10:FF:000015">
    <property type="entry name" value="DNA helicase"/>
    <property type="match status" value="1"/>
</dbReference>
<dbReference type="Gene3D" id="2.40.50.140">
    <property type="entry name" value="Nucleic acid-binding proteins"/>
    <property type="match status" value="1"/>
</dbReference>
<keyword evidence="7" id="KW-0378">Hydrolase</keyword>
<dbReference type="Pfam" id="PF21933">
    <property type="entry name" value="MCM5_C"/>
    <property type="match status" value="1"/>
</dbReference>
<evidence type="ECO:0000256" key="4">
    <source>
        <dbReference type="ARBA" id="ARBA00022448"/>
    </source>
</evidence>
<feature type="compositionally biased region" description="Basic and acidic residues" evidence="16">
    <location>
        <begin position="1826"/>
        <end position="1847"/>
    </location>
</feature>
<dbReference type="GO" id="GO:0003688">
    <property type="term" value="F:DNA replication origin binding"/>
    <property type="evidence" value="ECO:0007669"/>
    <property type="project" value="InterPro"/>
</dbReference>
<dbReference type="GO" id="GO:0016787">
    <property type="term" value="F:hydrolase activity"/>
    <property type="evidence" value="ECO:0007669"/>
    <property type="project" value="UniProtKB-KW"/>
</dbReference>
<feature type="region of interest" description="Disordered" evidence="16">
    <location>
        <begin position="1521"/>
        <end position="1543"/>
    </location>
</feature>
<feature type="domain" description="MCM C-terminal AAA(+) ATPase" evidence="17">
    <location>
        <begin position="318"/>
        <end position="524"/>
    </location>
</feature>
<evidence type="ECO:0000256" key="14">
    <source>
        <dbReference type="ARBA" id="ARBA00023306"/>
    </source>
</evidence>
<feature type="region of interest" description="Disordered" evidence="16">
    <location>
        <begin position="1347"/>
        <end position="1373"/>
    </location>
</feature>
<feature type="compositionally biased region" description="Polar residues" evidence="16">
    <location>
        <begin position="1522"/>
        <end position="1536"/>
    </location>
</feature>
<evidence type="ECO:0000256" key="16">
    <source>
        <dbReference type="SAM" id="MobiDB-lite"/>
    </source>
</evidence>
<dbReference type="GO" id="GO:0005524">
    <property type="term" value="F:ATP binding"/>
    <property type="evidence" value="ECO:0007669"/>
    <property type="project" value="UniProtKB-KW"/>
</dbReference>
<evidence type="ECO:0000313" key="18">
    <source>
        <dbReference type="EMBL" id="OKL63852.1"/>
    </source>
</evidence>
<dbReference type="RefSeq" id="XP_020123973.1">
    <property type="nucleotide sequence ID" value="XM_020260358.1"/>
</dbReference>
<dbReference type="Pfam" id="PF10475">
    <property type="entry name" value="Vps54_N"/>
    <property type="match status" value="1"/>
</dbReference>
<keyword evidence="11" id="KW-0175">Coiled coil</keyword>
<proteinExistence type="inferred from homology"/>
<dbReference type="Gene3D" id="3.30.1640.10">
    <property type="entry name" value="mini-chromosome maintenance (MCM) complex, chain A, domain 1"/>
    <property type="match status" value="1"/>
</dbReference>
<dbReference type="EC" id="3.6.4.12" evidence="3"/>
<evidence type="ECO:0000256" key="10">
    <source>
        <dbReference type="ARBA" id="ARBA00022927"/>
    </source>
</evidence>
<dbReference type="GO" id="GO:0042147">
    <property type="term" value="P:retrograde transport, endosome to Golgi"/>
    <property type="evidence" value="ECO:0007669"/>
    <property type="project" value="InterPro"/>
</dbReference>
<gene>
    <name evidence="18" type="ORF">UA08_00540</name>
</gene>
<dbReference type="InterPro" id="IPR012340">
    <property type="entry name" value="NA-bd_OB-fold"/>
</dbReference>
<dbReference type="Pfam" id="PF17855">
    <property type="entry name" value="MCM_lid"/>
    <property type="match status" value="1"/>
</dbReference>
<evidence type="ECO:0000256" key="12">
    <source>
        <dbReference type="ARBA" id="ARBA00023125"/>
    </source>
</evidence>
<dbReference type="InterPro" id="IPR019515">
    <property type="entry name" value="VPS54_N"/>
</dbReference>
<evidence type="ECO:0000256" key="3">
    <source>
        <dbReference type="ARBA" id="ARBA00012551"/>
    </source>
</evidence>
<dbReference type="GO" id="GO:0043596">
    <property type="term" value="C:nuclear replication fork"/>
    <property type="evidence" value="ECO:0007669"/>
    <property type="project" value="UniProtKB-ARBA"/>
</dbReference>
<keyword evidence="14" id="KW-0131">Cell cycle</keyword>
<keyword evidence="13" id="KW-0539">Nucleus</keyword>
<dbReference type="GO" id="GO:0017116">
    <property type="term" value="F:single-stranded DNA helicase activity"/>
    <property type="evidence" value="ECO:0007669"/>
    <property type="project" value="TreeGrafter"/>
</dbReference>
<dbReference type="GO" id="GO:0005829">
    <property type="term" value="C:cytosol"/>
    <property type="evidence" value="ECO:0007669"/>
    <property type="project" value="GOC"/>
</dbReference>
<evidence type="ECO:0000256" key="9">
    <source>
        <dbReference type="ARBA" id="ARBA00022840"/>
    </source>
</evidence>
<dbReference type="PROSITE" id="PS50051">
    <property type="entry name" value="MCM_2"/>
    <property type="match status" value="1"/>
</dbReference>
<name>A0A225AQF3_TALAT</name>
<evidence type="ECO:0000256" key="7">
    <source>
        <dbReference type="ARBA" id="ARBA00022801"/>
    </source>
</evidence>
<dbReference type="PANTHER" id="PTHR11630:SF42">
    <property type="entry name" value="DNA REPLICATION LICENSING FACTOR MCM5"/>
    <property type="match status" value="1"/>
</dbReference>
<evidence type="ECO:0000256" key="8">
    <source>
        <dbReference type="ARBA" id="ARBA00022806"/>
    </source>
</evidence>
<keyword evidence="8" id="KW-0347">Helicase</keyword>
<dbReference type="PANTHER" id="PTHR11630">
    <property type="entry name" value="DNA REPLICATION LICENSING FACTOR MCM FAMILY MEMBER"/>
    <property type="match status" value="1"/>
</dbReference>
<dbReference type="InterPro" id="IPR027925">
    <property type="entry name" value="MCM_N"/>
</dbReference>
<dbReference type="InterPro" id="IPR031327">
    <property type="entry name" value="MCM"/>
</dbReference>
<evidence type="ECO:0000256" key="2">
    <source>
        <dbReference type="ARBA" id="ARBA00008010"/>
    </source>
</evidence>
<evidence type="ECO:0000313" key="19">
    <source>
        <dbReference type="Proteomes" id="UP000214365"/>
    </source>
</evidence>
<dbReference type="GO" id="GO:0042555">
    <property type="term" value="C:MCM complex"/>
    <property type="evidence" value="ECO:0007669"/>
    <property type="project" value="InterPro"/>
</dbReference>
<dbReference type="Pfam" id="PF07928">
    <property type="entry name" value="Vps54"/>
    <property type="match status" value="1"/>
</dbReference>
<evidence type="ECO:0000256" key="5">
    <source>
        <dbReference type="ARBA" id="ARBA00022705"/>
    </source>
</evidence>
<dbReference type="PRINTS" id="PR01657">
    <property type="entry name" value="MCMFAMILY"/>
</dbReference>
<sequence>MDTRTPYALSVLAPSQDGADESRVAIQARLREFVLAFQLDNSFIYRDQLRQNVLIKQYYCDVDIAHLISYNEELAHKLTTEPADIIPLFEAALKQCTQHIVYPSQRDVKLPPHQLLLHSSASHISIRDLNATNISHLVRIPGIVIGASTISSKATVISIRCRSCEHNDNITVDSGFSGLTLPRRCGRKRQPEEQPSEPCPLDPYVIVHENCHFVDQQVLKLQEAPDQVPVGELPRHVLISADRYLANRVVPGSRCTVMGIFSIYQSKGGAKAAAVAIRNPYLRAVGISSDVDHTSKGAATFTEEEEQEFLEMSRRPDLYEAFARSIAPSIYGNMDIKKAIACLLMGGSKKILPDGIKLRGDINVLLLGDPGTAKSQLLKFVEKASPIAIYTSGKGSSAAGLTASVQRDSTTREFYLEGGAMVLADGGVVCIDEFDKMRDEDRVAIHEAMEQQTISIAKAGITTILNSRTSVLAAANPIFGRYDDLKTPGENIDFQTTILSRFDMIFIVRDDHDRGRDERIARHVMGIHMGGKGTEEHTEAEIPVEKMKRYISYCKTRCAPQLSEEAADKLSSHFVSIRKQVHRAELDANARSSIPITVRQLEAIIRITESLAKLTLSPVATTAHVDEAIRLFLASTMDAVTQGENQGSKELMEEVSKVEDEVKRRLPIGWSTSLATLRREFVDGRGYSEQALNRALLVLQRRDTIRIRSGGSQESGLAWLRPSPSNEMTSSSPRKSSIDSLASIGSSPSLQQYPQTQYESPRIAPLQRLPQRRSSTASSLASIGGILDASHRSSIAELGQNAISTLLQPPIVRTGLVAHTSIPATGYKPPTARDIPPVTLTNVPNVESKAFQPYLDQVGSLYDAFQRAREGSDENDSQLVRSNKTLSPAALSSRPDELDGRRTPVLERRLSGVSVGSRAHSPFDMRGRRRPSYGKGSQAVTPLSTIPNVYFEEEFHLENPRTFDVVSEKSEVVRQPAKPPGLEKATNGSTIEPPTTGRKALATNAILQEKLSWYMDTVEIHLISSISTASKSFFTALGSLRELHAEAADSVKRIQILRKDLHKIDKEMAMGGLKVVKLRQRRQNIRKLADAMSQLHEVVEAVTECENIIEQGDVEEAIDGLDEVGRLLAGEQASRRRNQNDSEQRAPVNLRGLHALQGVDDELAVLRQRIGMKYESRFLDDLLADLRRHVNNVPADATLHRWGASFQRNRGGHRSAPSISPAYMSFDAQLRSKLHAELVGLGRSHHTMPAATSFKTAVLREMKALIRKHLPSSSDDDNESMMSASTHGGRQLSSQEKSSILARNLRALDADSAYDMLRQIYTGVSESLRRLGVQVKVLLDITSGLGTQSSSSLGRSSSRSPDPQNVNDISRSQGSAAEVAAAQEEILQALDMSSLLGQAVDIVQSQIVKVLKVRSEQTSYLSIEDFLRYFSLNRLFVDECEAISGRSGMSVKTVVDNQIRDFIVRFSDGQRQHIVEVMDADKWDARDFGDAENAVLNKVLRASTADVDSWLQVSKIWEPTESAESSAPNPKTQNGAVINGSGKEKARTANFDEQRYVLPESAVTILKSIEEFEYLMANIPSMTQDIGSNLVECLKLFNSRSSQLILGAGATRSAGLKNINTKHLALSSQALSFIVALIPYIRELVRRHSSSSQLIGEFDKVKRLCQEHQNGIHEKLVDIMSGRSAIGVIGMKKINWDAERDSKAVSGYMETLTKETATLHRVLVRHLPESTIMMIMEPVFKSYREQWTTAFRETPVNTESGRQRMLSDAEYFKSKMDKIDGSGDLGDTLIQVINAKAIFSGREGTSTVQPEVSSSPSPSSSSPPVPEKDQKPQKTDSEVKPDDKGQE</sequence>
<evidence type="ECO:0000259" key="17">
    <source>
        <dbReference type="PROSITE" id="PS50051"/>
    </source>
</evidence>
<evidence type="ECO:0000256" key="13">
    <source>
        <dbReference type="ARBA" id="ARBA00023242"/>
    </source>
</evidence>
<dbReference type="InterPro" id="IPR001208">
    <property type="entry name" value="MCM_dom"/>
</dbReference>
<reference evidence="18 19" key="1">
    <citation type="submission" date="2015-06" db="EMBL/GenBank/DDBJ databases">
        <title>Talaromyces atroroseus IBT 11181 draft genome.</title>
        <authorList>
            <person name="Rasmussen K.B."/>
            <person name="Rasmussen S."/>
            <person name="Petersen B."/>
            <person name="Sicheritz-Ponten T."/>
            <person name="Mortensen U.H."/>
            <person name="Thrane U."/>
        </authorList>
    </citation>
    <scope>NUCLEOTIDE SEQUENCE [LARGE SCALE GENOMIC DNA]</scope>
    <source>
        <strain evidence="18 19">IBT 11181</strain>
    </source>
</reference>
<keyword evidence="9 15" id="KW-0067">ATP-binding</keyword>
<dbReference type="FunFam" id="3.40.50.300:FF:000241">
    <property type="entry name" value="DNA helicase"/>
    <property type="match status" value="1"/>
</dbReference>
<evidence type="ECO:0000256" key="1">
    <source>
        <dbReference type="ARBA" id="ARBA00004123"/>
    </source>
</evidence>
<dbReference type="GO" id="GO:0043138">
    <property type="term" value="F:3'-5' DNA helicase activity"/>
    <property type="evidence" value="ECO:0007669"/>
    <property type="project" value="TreeGrafter"/>
</dbReference>
<comment type="caution">
    <text evidence="18">The sequence shown here is derived from an EMBL/GenBank/DDBJ whole genome shotgun (WGS) entry which is preliminary data.</text>
</comment>
<dbReference type="OrthoDB" id="10259024at2759"/>
<dbReference type="Gene3D" id="2.20.28.10">
    <property type="match status" value="1"/>
</dbReference>
<organism evidence="18 19">
    <name type="scientific">Talaromyces atroroseus</name>
    <dbReference type="NCBI Taxonomy" id="1441469"/>
    <lineage>
        <taxon>Eukaryota</taxon>
        <taxon>Fungi</taxon>
        <taxon>Dikarya</taxon>
        <taxon>Ascomycota</taxon>
        <taxon>Pezizomycotina</taxon>
        <taxon>Eurotiomycetes</taxon>
        <taxon>Eurotiomycetidae</taxon>
        <taxon>Eurotiales</taxon>
        <taxon>Trichocomaceae</taxon>
        <taxon>Talaromyces</taxon>
        <taxon>Talaromyces sect. Trachyspermi</taxon>
    </lineage>
</organism>
<dbReference type="InterPro" id="IPR027417">
    <property type="entry name" value="P-loop_NTPase"/>
</dbReference>
<dbReference type="Gene3D" id="3.40.50.300">
    <property type="entry name" value="P-loop containing nucleotide triphosphate hydrolases"/>
    <property type="match status" value="1"/>
</dbReference>
<dbReference type="GO" id="GO:0003697">
    <property type="term" value="F:single-stranded DNA binding"/>
    <property type="evidence" value="ECO:0007669"/>
    <property type="project" value="TreeGrafter"/>
</dbReference>
<feature type="compositionally biased region" description="Low complexity" evidence="16">
    <location>
        <begin position="1347"/>
        <end position="1360"/>
    </location>
</feature>
<dbReference type="SMART" id="SM00350">
    <property type="entry name" value="MCM"/>
    <property type="match status" value="1"/>
</dbReference>
<keyword evidence="6 15" id="KW-0547">Nucleotide-binding</keyword>
<feature type="region of interest" description="Disordered" evidence="16">
    <location>
        <begin position="1802"/>
        <end position="1847"/>
    </location>
</feature>
<dbReference type="InterPro" id="IPR012501">
    <property type="entry name" value="Vps54_C"/>
</dbReference>
<dbReference type="Pfam" id="PF00493">
    <property type="entry name" value="MCM"/>
    <property type="match status" value="1"/>
</dbReference>
<comment type="similarity">
    <text evidence="2 15">Belongs to the MCM family.</text>
</comment>